<dbReference type="AlphaFoldDB" id="K1X172"/>
<proteinExistence type="predicted"/>
<keyword evidence="3" id="KW-1185">Reference proteome</keyword>
<name>K1X172_MARBU</name>
<feature type="region of interest" description="Disordered" evidence="1">
    <location>
        <begin position="169"/>
        <end position="226"/>
    </location>
</feature>
<sequence length="226" mass="25326">MQANVTLTEMKTTLVAINLPGKNENCDFLSGYGNQNASMIKTRPILDDAEAPGAYGKPKNTLSSLFTAIKLNPPPWKMHVRLRARRESRHGEPFTNVLPKPSSALHQMQYKRLRQENAIKNLSVSSHMAQRLFRFAEFLSISGIGLLQVEKGEKRVRVSLASQSVKLGFNKGGPGAATSNMPKPRRFREERKDRVTAEAGQEGSRKQQPPPFCDTYMLPDPNIPRR</sequence>
<evidence type="ECO:0000256" key="1">
    <source>
        <dbReference type="SAM" id="MobiDB-lite"/>
    </source>
</evidence>
<dbReference type="KEGG" id="mbe:MBM_02999"/>
<protein>
    <submittedName>
        <fullName evidence="2">Uncharacterized protein</fullName>
    </submittedName>
</protein>
<reference evidence="2 3" key="1">
    <citation type="journal article" date="2012" name="BMC Genomics">
        <title>Sequencing the genome of Marssonina brunnea reveals fungus-poplar co-evolution.</title>
        <authorList>
            <person name="Zhu S."/>
            <person name="Cao Y.-Z."/>
            <person name="Jiang C."/>
            <person name="Tan B.-Y."/>
            <person name="Wang Z."/>
            <person name="Feng S."/>
            <person name="Zhang L."/>
            <person name="Su X.-H."/>
            <person name="Brejova B."/>
            <person name="Vinar T."/>
            <person name="Xu M."/>
            <person name="Wang M.-X."/>
            <person name="Zhang S.-G."/>
            <person name="Huang M.-R."/>
            <person name="Wu R."/>
            <person name="Zhou Y."/>
        </authorList>
    </citation>
    <scope>NUCLEOTIDE SEQUENCE [LARGE SCALE GENOMIC DNA]</scope>
    <source>
        <strain evidence="2 3">MB_m1</strain>
    </source>
</reference>
<dbReference type="InParanoid" id="K1X172"/>
<dbReference type="EMBL" id="JH921432">
    <property type="protein sequence ID" value="EKD18757.1"/>
    <property type="molecule type" value="Genomic_DNA"/>
</dbReference>
<feature type="compositionally biased region" description="Basic and acidic residues" evidence="1">
    <location>
        <begin position="187"/>
        <end position="196"/>
    </location>
</feature>
<dbReference type="HOGENOM" id="CLU_1224994_0_0_1"/>
<evidence type="ECO:0000313" key="3">
    <source>
        <dbReference type="Proteomes" id="UP000006753"/>
    </source>
</evidence>
<organism evidence="2 3">
    <name type="scientific">Marssonina brunnea f. sp. multigermtubi (strain MB_m1)</name>
    <name type="common">Marssonina leaf spot fungus</name>
    <dbReference type="NCBI Taxonomy" id="1072389"/>
    <lineage>
        <taxon>Eukaryota</taxon>
        <taxon>Fungi</taxon>
        <taxon>Dikarya</taxon>
        <taxon>Ascomycota</taxon>
        <taxon>Pezizomycotina</taxon>
        <taxon>Leotiomycetes</taxon>
        <taxon>Helotiales</taxon>
        <taxon>Drepanopezizaceae</taxon>
        <taxon>Drepanopeziza</taxon>
    </lineage>
</organism>
<accession>K1X172</accession>
<evidence type="ECO:0000313" key="2">
    <source>
        <dbReference type="EMBL" id="EKD18757.1"/>
    </source>
</evidence>
<gene>
    <name evidence="2" type="ORF">MBM_02999</name>
</gene>
<dbReference type="Proteomes" id="UP000006753">
    <property type="component" value="Unassembled WGS sequence"/>
</dbReference>